<reference evidence="1 2" key="1">
    <citation type="journal article" date="2024" name="G3 (Bethesda)">
        <title>Genome assembly of Hibiscus sabdariffa L. provides insights into metabolisms of medicinal natural products.</title>
        <authorList>
            <person name="Kim T."/>
        </authorList>
    </citation>
    <scope>NUCLEOTIDE SEQUENCE [LARGE SCALE GENOMIC DNA]</scope>
    <source>
        <strain evidence="1">TK-2024</strain>
        <tissue evidence="1">Old leaves</tissue>
    </source>
</reference>
<dbReference type="Proteomes" id="UP001472677">
    <property type="component" value="Unassembled WGS sequence"/>
</dbReference>
<accession>A0ABR2BVI9</accession>
<evidence type="ECO:0000313" key="1">
    <source>
        <dbReference type="EMBL" id="KAK8511144.1"/>
    </source>
</evidence>
<comment type="caution">
    <text evidence="1">The sequence shown here is derived from an EMBL/GenBank/DDBJ whole genome shotgun (WGS) entry which is preliminary data.</text>
</comment>
<evidence type="ECO:0000313" key="2">
    <source>
        <dbReference type="Proteomes" id="UP001472677"/>
    </source>
</evidence>
<keyword evidence="2" id="KW-1185">Reference proteome</keyword>
<protein>
    <submittedName>
        <fullName evidence="1">Uncharacterized protein</fullName>
    </submittedName>
</protein>
<dbReference type="EMBL" id="JBBPBM010000079">
    <property type="protein sequence ID" value="KAK8511144.1"/>
    <property type="molecule type" value="Genomic_DNA"/>
</dbReference>
<proteinExistence type="predicted"/>
<name>A0ABR2BVI9_9ROSI</name>
<gene>
    <name evidence="1" type="ORF">V6N12_033425</name>
</gene>
<organism evidence="1 2">
    <name type="scientific">Hibiscus sabdariffa</name>
    <name type="common">roselle</name>
    <dbReference type="NCBI Taxonomy" id="183260"/>
    <lineage>
        <taxon>Eukaryota</taxon>
        <taxon>Viridiplantae</taxon>
        <taxon>Streptophyta</taxon>
        <taxon>Embryophyta</taxon>
        <taxon>Tracheophyta</taxon>
        <taxon>Spermatophyta</taxon>
        <taxon>Magnoliopsida</taxon>
        <taxon>eudicotyledons</taxon>
        <taxon>Gunneridae</taxon>
        <taxon>Pentapetalae</taxon>
        <taxon>rosids</taxon>
        <taxon>malvids</taxon>
        <taxon>Malvales</taxon>
        <taxon>Malvaceae</taxon>
        <taxon>Malvoideae</taxon>
        <taxon>Hibiscus</taxon>
    </lineage>
</organism>
<sequence>MLIPTRPCHRCCSSNANDSNGGRKYLAEELLVETCGVVVFLWCLMSLTLNSMAMLNKHENPSSRILFFQNLIPSKLSPGWMIDSPTVGIRKAFDRDWFLCDSDSSVMILHSRF</sequence>